<organism evidence="1 2">
    <name type="scientific">Lusitaniella coriacea LEGE 07157</name>
    <dbReference type="NCBI Taxonomy" id="945747"/>
    <lineage>
        <taxon>Bacteria</taxon>
        <taxon>Bacillati</taxon>
        <taxon>Cyanobacteriota</taxon>
        <taxon>Cyanophyceae</taxon>
        <taxon>Spirulinales</taxon>
        <taxon>Lusitaniellaceae</taxon>
        <taxon>Lusitaniella</taxon>
    </lineage>
</organism>
<sequence>MEGSSLSLVDDSEKEEKMSPCEGLEDILENRASLTEVIYFEETEYQIVYGLSLNFSGKYIYISVCGEDDTIIIGDSFPEDFDLDLSLKKVLHPEPWINAYGKPLIWYWYMENNQEYQDGFQLEFSTSKDEVCICIQMIGIASRLSIRSVTEMI</sequence>
<dbReference type="EMBL" id="JADEWZ010000069">
    <property type="protein sequence ID" value="MBE9118934.1"/>
    <property type="molecule type" value="Genomic_DNA"/>
</dbReference>
<accession>A0A8J7E603</accession>
<dbReference type="Pfam" id="PF19860">
    <property type="entry name" value="DUF6334"/>
    <property type="match status" value="1"/>
</dbReference>
<dbReference type="Proteomes" id="UP000654482">
    <property type="component" value="Unassembled WGS sequence"/>
</dbReference>
<dbReference type="AlphaFoldDB" id="A0A8J7E603"/>
<proteinExistence type="predicted"/>
<name>A0A8J7E603_9CYAN</name>
<gene>
    <name evidence="1" type="ORF">IQ249_23885</name>
</gene>
<dbReference type="RefSeq" id="WP_194032030.1">
    <property type="nucleotide sequence ID" value="NZ_JADEWZ010000069.1"/>
</dbReference>
<reference evidence="1" key="1">
    <citation type="submission" date="2020-10" db="EMBL/GenBank/DDBJ databases">
        <authorList>
            <person name="Castelo-Branco R."/>
            <person name="Eusebio N."/>
            <person name="Adriana R."/>
            <person name="Vieira A."/>
            <person name="Brugerolle De Fraissinette N."/>
            <person name="Rezende De Castro R."/>
            <person name="Schneider M.P."/>
            <person name="Vasconcelos V."/>
            <person name="Leao P.N."/>
        </authorList>
    </citation>
    <scope>NUCLEOTIDE SEQUENCE</scope>
    <source>
        <strain evidence="1">LEGE 07157</strain>
    </source>
</reference>
<keyword evidence="2" id="KW-1185">Reference proteome</keyword>
<evidence type="ECO:0000313" key="2">
    <source>
        <dbReference type="Proteomes" id="UP000654482"/>
    </source>
</evidence>
<comment type="caution">
    <text evidence="1">The sequence shown here is derived from an EMBL/GenBank/DDBJ whole genome shotgun (WGS) entry which is preliminary data.</text>
</comment>
<dbReference type="InterPro" id="IPR046297">
    <property type="entry name" value="DUF6334"/>
</dbReference>
<evidence type="ECO:0000313" key="1">
    <source>
        <dbReference type="EMBL" id="MBE9118934.1"/>
    </source>
</evidence>
<protein>
    <submittedName>
        <fullName evidence="1">Uncharacterized protein</fullName>
    </submittedName>
</protein>